<organism evidence="1 2">
    <name type="scientific">Anseongella ginsenosidimutans</name>
    <dbReference type="NCBI Taxonomy" id="496056"/>
    <lineage>
        <taxon>Bacteria</taxon>
        <taxon>Pseudomonadati</taxon>
        <taxon>Bacteroidota</taxon>
        <taxon>Sphingobacteriia</taxon>
        <taxon>Sphingobacteriales</taxon>
        <taxon>Sphingobacteriaceae</taxon>
        <taxon>Anseongella</taxon>
    </lineage>
</organism>
<dbReference type="AlphaFoldDB" id="A0A4R3KM16"/>
<protein>
    <submittedName>
        <fullName evidence="1">Uncharacterized protein</fullName>
    </submittedName>
</protein>
<accession>A0A4R3KM16</accession>
<comment type="caution">
    <text evidence="1">The sequence shown here is derived from an EMBL/GenBank/DDBJ whole genome shotgun (WGS) entry which is preliminary data.</text>
</comment>
<sequence>MTVQEIHKELFEDVKNLRNKLDYYHKEFRKQVLKASRYPFTRSYDCKTKGKKNLFVATFTAMKRSDWESPILDVYGIYARPEGSYAAPLTIDQNMISIYPPHFFKRYRERIVKDETISTTDLIRCYFKNDWGFMGAVVNEDFESVYHCFEDDDKVSFVAASSEGYCFGERQGNIHIVKTIISEDMLFENQKPLFSKLKQAFIEANKERYGWK</sequence>
<evidence type="ECO:0000313" key="1">
    <source>
        <dbReference type="EMBL" id="TCS84739.1"/>
    </source>
</evidence>
<name>A0A4R3KM16_9SPHI</name>
<reference evidence="1 2" key="1">
    <citation type="submission" date="2019-03" db="EMBL/GenBank/DDBJ databases">
        <title>Genomic Encyclopedia of Type Strains, Phase IV (KMG-IV): sequencing the most valuable type-strain genomes for metagenomic binning, comparative biology and taxonomic classification.</title>
        <authorList>
            <person name="Goeker M."/>
        </authorList>
    </citation>
    <scope>NUCLEOTIDE SEQUENCE [LARGE SCALE GENOMIC DNA]</scope>
    <source>
        <strain evidence="1 2">DSM 21100</strain>
    </source>
</reference>
<dbReference type="EMBL" id="SMAD01000018">
    <property type="protein sequence ID" value="TCS84739.1"/>
    <property type="molecule type" value="Genomic_DNA"/>
</dbReference>
<keyword evidence="2" id="KW-1185">Reference proteome</keyword>
<evidence type="ECO:0000313" key="2">
    <source>
        <dbReference type="Proteomes" id="UP000295807"/>
    </source>
</evidence>
<proteinExistence type="predicted"/>
<gene>
    <name evidence="1" type="ORF">EDD80_1188</name>
</gene>
<dbReference type="Proteomes" id="UP000295807">
    <property type="component" value="Unassembled WGS sequence"/>
</dbReference>